<dbReference type="CDD" id="cd02440">
    <property type="entry name" value="AdoMet_MTases"/>
    <property type="match status" value="1"/>
</dbReference>
<dbReference type="GO" id="GO:0008168">
    <property type="term" value="F:methyltransferase activity"/>
    <property type="evidence" value="ECO:0007669"/>
    <property type="project" value="UniProtKB-KW"/>
</dbReference>
<comment type="caution">
    <text evidence="2">The sequence shown here is derived from an EMBL/GenBank/DDBJ whole genome shotgun (WGS) entry which is preliminary data.</text>
</comment>
<name>A0A2G1QSQ7_9HYPH</name>
<keyword evidence="3" id="KW-1185">Reference proteome</keyword>
<dbReference type="EMBL" id="PDVP01000002">
    <property type="protein sequence ID" value="PHP68238.1"/>
    <property type="molecule type" value="Genomic_DNA"/>
</dbReference>
<dbReference type="InterPro" id="IPR041698">
    <property type="entry name" value="Methyltransf_25"/>
</dbReference>
<gene>
    <name evidence="2" type="ORF">CSC94_06180</name>
</gene>
<dbReference type="InterPro" id="IPR029063">
    <property type="entry name" value="SAM-dependent_MTases_sf"/>
</dbReference>
<evidence type="ECO:0000313" key="3">
    <source>
        <dbReference type="Proteomes" id="UP000221168"/>
    </source>
</evidence>
<dbReference type="SUPFAM" id="SSF53335">
    <property type="entry name" value="S-adenosyl-L-methionine-dependent methyltransferases"/>
    <property type="match status" value="1"/>
</dbReference>
<dbReference type="PANTHER" id="PTHR43464:SF92">
    <property type="entry name" value="SLR1071 PROTEIN"/>
    <property type="match status" value="1"/>
</dbReference>
<dbReference type="RefSeq" id="WP_099304907.1">
    <property type="nucleotide sequence ID" value="NZ_PDVP01000002.1"/>
</dbReference>
<dbReference type="OrthoDB" id="189743at2"/>
<protein>
    <submittedName>
        <fullName evidence="2">Methyltransferase type 11</fullName>
    </submittedName>
</protein>
<keyword evidence="2" id="KW-0808">Transferase</keyword>
<feature type="domain" description="Methyltransferase" evidence="1">
    <location>
        <begin position="78"/>
        <end position="170"/>
    </location>
</feature>
<keyword evidence="2" id="KW-0489">Methyltransferase</keyword>
<evidence type="ECO:0000259" key="1">
    <source>
        <dbReference type="Pfam" id="PF13649"/>
    </source>
</evidence>
<organism evidence="2 3">
    <name type="scientific">Zhengella mangrovi</name>
    <dbReference type="NCBI Taxonomy" id="1982044"/>
    <lineage>
        <taxon>Bacteria</taxon>
        <taxon>Pseudomonadati</taxon>
        <taxon>Pseudomonadota</taxon>
        <taxon>Alphaproteobacteria</taxon>
        <taxon>Hyphomicrobiales</taxon>
        <taxon>Notoacmeibacteraceae</taxon>
        <taxon>Zhengella</taxon>
    </lineage>
</organism>
<proteinExistence type="predicted"/>
<sequence length="233" mass="25584">MTDETPDDFRARREAMKARIDPLDRDAGGTVSDRKAFFDQVYAMADGDEAAVPWADLKPKDKLTEWLAAHPGEGRSAIDIACGLGDNAEALAAAGYATTAFDLSQKAVDWARRRFPASPVTYLTANLIEPPQGWAGAFDVVHECYTIQSVPPAMHGEFSRAVAGLVKPGGCLLVYSRLRPEGSQHQGPPWPLMPSETDVFAAFGLEPESRERFEIERPDRSIAHEFAVWRKPA</sequence>
<accession>A0A2G1QSQ7</accession>
<dbReference type="AlphaFoldDB" id="A0A2G1QSQ7"/>
<dbReference type="Gene3D" id="3.40.50.150">
    <property type="entry name" value="Vaccinia Virus protein VP39"/>
    <property type="match status" value="1"/>
</dbReference>
<dbReference type="PANTHER" id="PTHR43464">
    <property type="entry name" value="METHYLTRANSFERASE"/>
    <property type="match status" value="1"/>
</dbReference>
<dbReference type="GO" id="GO:0032259">
    <property type="term" value="P:methylation"/>
    <property type="evidence" value="ECO:0007669"/>
    <property type="project" value="UniProtKB-KW"/>
</dbReference>
<dbReference type="Proteomes" id="UP000221168">
    <property type="component" value="Unassembled WGS sequence"/>
</dbReference>
<dbReference type="Pfam" id="PF13649">
    <property type="entry name" value="Methyltransf_25"/>
    <property type="match status" value="1"/>
</dbReference>
<evidence type="ECO:0000313" key="2">
    <source>
        <dbReference type="EMBL" id="PHP68238.1"/>
    </source>
</evidence>
<reference evidence="2 3" key="1">
    <citation type="submission" date="2017-10" db="EMBL/GenBank/DDBJ databases">
        <title>Sedimentibacterium mangrovi gen. nov., sp. nov., a novel member of family Phyllobacteriacea isolated from mangrove sediment.</title>
        <authorList>
            <person name="Liao H."/>
            <person name="Tian Y."/>
        </authorList>
    </citation>
    <scope>NUCLEOTIDE SEQUENCE [LARGE SCALE GENOMIC DNA]</scope>
    <source>
        <strain evidence="2 3">X9-2-2</strain>
    </source>
</reference>